<evidence type="ECO:0000256" key="3">
    <source>
        <dbReference type="ARBA" id="ARBA00022692"/>
    </source>
</evidence>
<feature type="transmembrane region" description="Helical" evidence="7">
    <location>
        <begin position="52"/>
        <end position="74"/>
    </location>
</feature>
<dbReference type="Pfam" id="PF02133">
    <property type="entry name" value="Transp_cyt_pur"/>
    <property type="match status" value="1"/>
</dbReference>
<dbReference type="GO" id="GO:0015205">
    <property type="term" value="F:nucleobase transmembrane transporter activity"/>
    <property type="evidence" value="ECO:0007669"/>
    <property type="project" value="TreeGrafter"/>
</dbReference>
<dbReference type="Gene3D" id="1.10.4160.10">
    <property type="entry name" value="Hydantoin permease"/>
    <property type="match status" value="1"/>
</dbReference>
<feature type="transmembrane region" description="Helical" evidence="7">
    <location>
        <begin position="486"/>
        <end position="502"/>
    </location>
</feature>
<feature type="transmembrane region" description="Helical" evidence="7">
    <location>
        <begin position="449"/>
        <end position="466"/>
    </location>
</feature>
<feature type="transmembrane region" description="Helical" evidence="7">
    <location>
        <begin position="287"/>
        <end position="312"/>
    </location>
</feature>
<dbReference type="PANTHER" id="PTHR30618:SF6">
    <property type="entry name" value="NCS1 FAMILY NUCLEOBASE:CATION SYMPORTER-1"/>
    <property type="match status" value="1"/>
</dbReference>
<feature type="transmembrane region" description="Helical" evidence="7">
    <location>
        <begin position="332"/>
        <end position="357"/>
    </location>
</feature>
<protein>
    <submittedName>
        <fullName evidence="8">Nitrate reductase</fullName>
    </submittedName>
</protein>
<evidence type="ECO:0000256" key="4">
    <source>
        <dbReference type="ARBA" id="ARBA00022989"/>
    </source>
</evidence>
<dbReference type="PANTHER" id="PTHR30618">
    <property type="entry name" value="NCS1 FAMILY PURINE/PYRIMIDINE TRANSPORTER"/>
    <property type="match status" value="1"/>
</dbReference>
<evidence type="ECO:0000256" key="2">
    <source>
        <dbReference type="ARBA" id="ARBA00008974"/>
    </source>
</evidence>
<feature type="transmembrane region" description="Helical" evidence="7">
    <location>
        <begin position="207"/>
        <end position="224"/>
    </location>
</feature>
<proteinExistence type="inferred from homology"/>
<feature type="transmembrane region" description="Helical" evidence="7">
    <location>
        <begin position="394"/>
        <end position="415"/>
    </location>
</feature>
<feature type="transmembrane region" description="Helical" evidence="7">
    <location>
        <begin position="369"/>
        <end position="388"/>
    </location>
</feature>
<dbReference type="InterPro" id="IPR045225">
    <property type="entry name" value="Uracil/uridine/allantoin_perm"/>
</dbReference>
<gene>
    <name evidence="8" type="ORF">NCCP1664_10990</name>
</gene>
<reference evidence="8 9" key="1">
    <citation type="submission" date="2019-09" db="EMBL/GenBank/DDBJ databases">
        <title>Arthrobacter zafarii sp. nov., a moderately thermotolerant and halotolerant actinobacterium isolated from Cholistan desert soil of Pakistan.</title>
        <authorList>
            <person name="Amin A."/>
            <person name="Ahmed I."/>
            <person name="Khalid N."/>
            <person name="Schumann P."/>
            <person name="Busse H.J."/>
            <person name="Khan I.U."/>
            <person name="Li S."/>
            <person name="Li W.J."/>
        </authorList>
    </citation>
    <scope>NUCLEOTIDE SEQUENCE [LARGE SCALE GENOMIC DNA]</scope>
    <source>
        <strain evidence="8 9">NCCP-1664</strain>
    </source>
</reference>
<evidence type="ECO:0000256" key="7">
    <source>
        <dbReference type="SAM" id="Phobius"/>
    </source>
</evidence>
<keyword evidence="9" id="KW-1185">Reference proteome</keyword>
<evidence type="ECO:0000313" key="9">
    <source>
        <dbReference type="Proteomes" id="UP000325307"/>
    </source>
</evidence>
<feature type="transmembrane region" description="Helical" evidence="7">
    <location>
        <begin position="80"/>
        <end position="101"/>
    </location>
</feature>
<dbReference type="RefSeq" id="WP_216364661.1">
    <property type="nucleotide sequence ID" value="NZ_BKDJ01000004.1"/>
</dbReference>
<keyword evidence="3 7" id="KW-0812">Transmembrane</keyword>
<feature type="region of interest" description="Disordered" evidence="6">
    <location>
        <begin position="1"/>
        <end position="30"/>
    </location>
</feature>
<comment type="similarity">
    <text evidence="2">Belongs to the purine-cytosine permease (2.A.39) family.</text>
</comment>
<comment type="caution">
    <text evidence="8">The sequence shown here is derived from an EMBL/GenBank/DDBJ whole genome shotgun (WGS) entry which is preliminary data.</text>
</comment>
<organism evidence="8 9">
    <name type="scientific">Zafaria cholistanensis</name>
    <dbReference type="NCBI Taxonomy" id="1682741"/>
    <lineage>
        <taxon>Bacteria</taxon>
        <taxon>Bacillati</taxon>
        <taxon>Actinomycetota</taxon>
        <taxon>Actinomycetes</taxon>
        <taxon>Micrococcales</taxon>
        <taxon>Micrococcaceae</taxon>
        <taxon>Zafaria</taxon>
    </lineage>
</organism>
<keyword evidence="4 7" id="KW-1133">Transmembrane helix</keyword>
<name>A0A5A7NR50_9MICC</name>
<comment type="subcellular location">
    <subcellularLocation>
        <location evidence="1">Membrane</location>
        <topology evidence="1">Multi-pass membrane protein</topology>
    </subcellularLocation>
</comment>
<dbReference type="EMBL" id="BKDJ01000004">
    <property type="protein sequence ID" value="GER22602.1"/>
    <property type="molecule type" value="Genomic_DNA"/>
</dbReference>
<evidence type="ECO:0000313" key="8">
    <source>
        <dbReference type="EMBL" id="GER22602.1"/>
    </source>
</evidence>
<evidence type="ECO:0000256" key="6">
    <source>
        <dbReference type="SAM" id="MobiDB-lite"/>
    </source>
</evidence>
<dbReference type="GO" id="GO:0005886">
    <property type="term" value="C:plasma membrane"/>
    <property type="evidence" value="ECO:0007669"/>
    <property type="project" value="TreeGrafter"/>
</dbReference>
<evidence type="ECO:0000256" key="5">
    <source>
        <dbReference type="ARBA" id="ARBA00023136"/>
    </source>
</evidence>
<feature type="transmembrane region" description="Helical" evidence="7">
    <location>
        <begin position="136"/>
        <end position="158"/>
    </location>
</feature>
<dbReference type="CDD" id="cd11555">
    <property type="entry name" value="SLC-NCS1sbd_u1"/>
    <property type="match status" value="1"/>
</dbReference>
<feature type="transmembrane region" description="Helical" evidence="7">
    <location>
        <begin position="170"/>
        <end position="195"/>
    </location>
</feature>
<feature type="transmembrane region" description="Helical" evidence="7">
    <location>
        <begin position="244"/>
        <end position="267"/>
    </location>
</feature>
<accession>A0A5A7NR50</accession>
<dbReference type="InterPro" id="IPR001248">
    <property type="entry name" value="Pur-cyt_permease"/>
</dbReference>
<evidence type="ECO:0000256" key="1">
    <source>
        <dbReference type="ARBA" id="ARBA00004141"/>
    </source>
</evidence>
<feature type="compositionally biased region" description="Polar residues" evidence="6">
    <location>
        <begin position="1"/>
        <end position="10"/>
    </location>
</feature>
<dbReference type="AlphaFoldDB" id="A0A5A7NR50"/>
<sequence>MSAPSAQQSRGALPPSSDRPAPGLGSAAVHDPRLTNEDLAPLAEKKWNWYNIFAFWMSDVHSVGGYVTAGSLFALGLASWQVLAALVAGIVIVQVFVNLVAKPSQVTGVPYPVINRSIFGVRGANIPAIIRGLIAVAWYGVQTYLASEALVIVFLKFWPSLAPLYDAGQYGFLGLSALGYLAYGILWVAQAFVFWRGMESIRRFIDWAGPAVYLVMIVLAVYLVTQAGWENVDLNLSGGEPMDFAASIPVMVSAVALVVSYFSGPMLNFGDFSRYARDFRSVKKGNFWGLPVNFLFFSLLTVITASATVPVFGELLTDPIETVNRIDTPFAILLGGLTFVIATVGINIVANFIAPAFDFSNVAPQKISWRMGGMIAAVGSVVLTPWNWYSNADAIHYSLGILGGFIGPLFGVLIAGHYLAARQRVVVDDLYTMRESGSYWFAKGYNPNALWATAIGGIPAVLAVILPKLLLDTGATAVDATWISDYSWFIGCGLGFAALAVLEKANPMIRVPSLAEESVVDGSAAQ</sequence>
<dbReference type="Proteomes" id="UP000325307">
    <property type="component" value="Unassembled WGS sequence"/>
</dbReference>
<keyword evidence="5 7" id="KW-0472">Membrane</keyword>